<gene>
    <name evidence="3" type="ORF">BXY45_1445</name>
</gene>
<proteinExistence type="predicted"/>
<protein>
    <submittedName>
        <fullName evidence="3">CubicO group peptidase (Beta-lactamase class C family)</fullName>
    </submittedName>
</protein>
<dbReference type="PANTHER" id="PTHR46825:SF9">
    <property type="entry name" value="BETA-LACTAMASE-RELATED DOMAIN-CONTAINING PROTEIN"/>
    <property type="match status" value="1"/>
</dbReference>
<feature type="transmembrane region" description="Helical" evidence="1">
    <location>
        <begin position="349"/>
        <end position="368"/>
    </location>
</feature>
<keyword evidence="4" id="KW-1185">Reference proteome</keyword>
<organism evidence="3 4">
    <name type="scientific">Quadrisphaera granulorum</name>
    <dbReference type="NCBI Taxonomy" id="317664"/>
    <lineage>
        <taxon>Bacteria</taxon>
        <taxon>Bacillati</taxon>
        <taxon>Actinomycetota</taxon>
        <taxon>Actinomycetes</taxon>
        <taxon>Kineosporiales</taxon>
        <taxon>Kineosporiaceae</taxon>
        <taxon>Quadrisphaera</taxon>
    </lineage>
</organism>
<evidence type="ECO:0000256" key="1">
    <source>
        <dbReference type="SAM" id="Phobius"/>
    </source>
</evidence>
<evidence type="ECO:0000313" key="3">
    <source>
        <dbReference type="EMBL" id="PWJ46901.1"/>
    </source>
</evidence>
<dbReference type="PANTHER" id="PTHR46825">
    <property type="entry name" value="D-ALANYL-D-ALANINE-CARBOXYPEPTIDASE/ENDOPEPTIDASE AMPH"/>
    <property type="match status" value="1"/>
</dbReference>
<keyword evidence="1" id="KW-0472">Membrane</keyword>
<dbReference type="Proteomes" id="UP000245469">
    <property type="component" value="Unassembled WGS sequence"/>
</dbReference>
<dbReference type="InterPro" id="IPR012338">
    <property type="entry name" value="Beta-lactam/transpept-like"/>
</dbReference>
<feature type="domain" description="Beta-lactamase-related" evidence="2">
    <location>
        <begin position="5"/>
        <end position="326"/>
    </location>
</feature>
<evidence type="ECO:0000259" key="2">
    <source>
        <dbReference type="Pfam" id="PF00144"/>
    </source>
</evidence>
<dbReference type="Gene3D" id="3.40.710.10">
    <property type="entry name" value="DD-peptidase/beta-lactamase superfamily"/>
    <property type="match status" value="1"/>
</dbReference>
<comment type="caution">
    <text evidence="3">The sequence shown here is derived from an EMBL/GenBank/DDBJ whole genome shotgun (WGS) entry which is preliminary data.</text>
</comment>
<evidence type="ECO:0000313" key="4">
    <source>
        <dbReference type="Proteomes" id="UP000245469"/>
    </source>
</evidence>
<feature type="transmembrane region" description="Helical" evidence="1">
    <location>
        <begin position="389"/>
        <end position="413"/>
    </location>
</feature>
<dbReference type="InterPro" id="IPR001466">
    <property type="entry name" value="Beta-lactam-related"/>
</dbReference>
<name>A0A315ZMV5_9ACTN</name>
<dbReference type="AlphaFoldDB" id="A0A315ZMV5"/>
<keyword evidence="1" id="KW-1133">Transmembrane helix</keyword>
<dbReference type="Pfam" id="PF00144">
    <property type="entry name" value="Beta-lactamase"/>
    <property type="match status" value="1"/>
</dbReference>
<keyword evidence="1" id="KW-0812">Transmembrane</keyword>
<feature type="transmembrane region" description="Helical" evidence="1">
    <location>
        <begin position="433"/>
        <end position="456"/>
    </location>
</feature>
<accession>A0A315ZMV5</accession>
<reference evidence="3 4" key="1">
    <citation type="submission" date="2018-03" db="EMBL/GenBank/DDBJ databases">
        <title>Genomic Encyclopedia of Archaeal and Bacterial Type Strains, Phase II (KMG-II): from individual species to whole genera.</title>
        <authorList>
            <person name="Goeker M."/>
        </authorList>
    </citation>
    <scope>NUCLEOTIDE SEQUENCE [LARGE SCALE GENOMIC DNA]</scope>
    <source>
        <strain evidence="3 4">DSM 44889</strain>
    </source>
</reference>
<dbReference type="InterPro" id="IPR050491">
    <property type="entry name" value="AmpC-like"/>
</dbReference>
<dbReference type="EMBL" id="QGDQ01000044">
    <property type="protein sequence ID" value="PWJ46901.1"/>
    <property type="molecule type" value="Genomic_DNA"/>
</dbReference>
<sequence>MKEQLLASHVPAAAVAVVERGAVSIGTVGDGISASTPFVLGSMSKSFTAIAVLQLHDAGLVDLDAPVGSYLPEFAGSAAGEGQQDDEHARITTRQLLTQTSGLPTSAGLTLIDHPSMSLPERGEAAARTPLASPPGEAFHYSNANYAVLGRLVEVVSGQGFGDYVQERIFDSLGMTSSRTSLASAGRDGLPSAHTVWFGLSFPRATPDYPGGSPDGFLVSAATDMATYLTFQLGDGTWRGERVLSTASMQLMHAAAVPTEPDTAAAGTDSYAMGWGVGSVDEQPLLAHDGDVIGYHAEMALLPASSSALVVLTARNGALTDARAPFARGLAALAGGALPPISGAFTTTYVIVDVTCAAVVFILAWWLVRPRWRRRLFEQAAKAGPLRAGTLPMAGYLATAGALYASVFWGLGVLTVGEPMSLRFAAGFVAPDLTALVLTVCGALVVRAVWTALALWRTARAARRGAASGVQGPALGAA</sequence>
<dbReference type="SUPFAM" id="SSF56601">
    <property type="entry name" value="beta-lactamase/transpeptidase-like"/>
    <property type="match status" value="1"/>
</dbReference>